<dbReference type="PANTHER" id="PTHR31451:SF60">
    <property type="entry name" value="MANNAN ENDO-1,4-BETA-MANNOSIDASE 1"/>
    <property type="match status" value="1"/>
</dbReference>
<reference evidence="1" key="1">
    <citation type="submission" date="2018-10" db="EMBL/GenBank/DDBJ databases">
        <title>Population genomic analysis revealed the cold adaptation of white poplar.</title>
        <authorList>
            <person name="Liu Y.-J."/>
        </authorList>
    </citation>
    <scope>NUCLEOTIDE SEQUENCE [LARGE SCALE GENOMIC DNA]</scope>
    <source>
        <strain evidence="1">PAL-ZL1</strain>
    </source>
</reference>
<gene>
    <name evidence="1" type="ORF">D5086_0000087350</name>
</gene>
<dbReference type="SUPFAM" id="SSF51445">
    <property type="entry name" value="(Trans)glycosidases"/>
    <property type="match status" value="1"/>
</dbReference>
<dbReference type="Gene3D" id="3.20.20.80">
    <property type="entry name" value="Glycosidases"/>
    <property type="match status" value="1"/>
</dbReference>
<dbReference type="InterPro" id="IPR045053">
    <property type="entry name" value="MAN-like"/>
</dbReference>
<comment type="caution">
    <text evidence="1">The sequence shown here is derived from an EMBL/GenBank/DDBJ whole genome shotgun (WGS) entry which is preliminary data.</text>
</comment>
<dbReference type="PANTHER" id="PTHR31451">
    <property type="match status" value="1"/>
</dbReference>
<accession>A0A4U5QJ16</accession>
<protein>
    <recommendedName>
        <fullName evidence="2">Mannan endo-1,4-beta-mannosidase</fullName>
    </recommendedName>
</protein>
<organism evidence="1">
    <name type="scientific">Populus alba</name>
    <name type="common">White poplar</name>
    <dbReference type="NCBI Taxonomy" id="43335"/>
    <lineage>
        <taxon>Eukaryota</taxon>
        <taxon>Viridiplantae</taxon>
        <taxon>Streptophyta</taxon>
        <taxon>Embryophyta</taxon>
        <taxon>Tracheophyta</taxon>
        <taxon>Spermatophyta</taxon>
        <taxon>Magnoliopsida</taxon>
        <taxon>eudicotyledons</taxon>
        <taxon>Gunneridae</taxon>
        <taxon>Pentapetalae</taxon>
        <taxon>rosids</taxon>
        <taxon>fabids</taxon>
        <taxon>Malpighiales</taxon>
        <taxon>Salicaceae</taxon>
        <taxon>Saliceae</taxon>
        <taxon>Populus</taxon>
    </lineage>
</organism>
<dbReference type="STRING" id="43335.A0A4U5QJ16"/>
<dbReference type="GO" id="GO:0016985">
    <property type="term" value="F:mannan endo-1,4-beta-mannosidase activity"/>
    <property type="evidence" value="ECO:0007669"/>
    <property type="project" value="UniProtKB-EC"/>
</dbReference>
<dbReference type="EMBL" id="RCHU01000254">
    <property type="protein sequence ID" value="TKS10149.1"/>
    <property type="molecule type" value="Genomic_DNA"/>
</dbReference>
<evidence type="ECO:0008006" key="2">
    <source>
        <dbReference type="Google" id="ProtNLM"/>
    </source>
</evidence>
<dbReference type="AlphaFoldDB" id="A0A4U5QJ16"/>
<sequence length="150" mass="16828">MFDHGCVQVLSEDRNHWMVQGLAVRLRVATLLAVFAVKALSGPMRRWGRFGAILTRRISITGVAGVAYKDEPTIMAWELMNEPRCVSDPSGRTFQVKASQESLSNNWLNDHIQDAQNILQKQVLFREFGESLRKLAVEVLPPPACSATTY</sequence>
<name>A0A4U5QJ16_POPAL</name>
<proteinExistence type="predicted"/>
<dbReference type="InterPro" id="IPR017853">
    <property type="entry name" value="GH"/>
</dbReference>
<evidence type="ECO:0000313" key="1">
    <source>
        <dbReference type="EMBL" id="TKS10149.1"/>
    </source>
</evidence>